<feature type="transmembrane region" description="Helical" evidence="1">
    <location>
        <begin position="89"/>
        <end position="108"/>
    </location>
</feature>
<protein>
    <submittedName>
        <fullName evidence="2">Uncharacterized protein</fullName>
    </submittedName>
</protein>
<dbReference type="Proteomes" id="UP000093757">
    <property type="component" value="Unassembled WGS sequence"/>
</dbReference>
<keyword evidence="5" id="KW-1185">Reference proteome</keyword>
<evidence type="ECO:0000313" key="2">
    <source>
        <dbReference type="EMBL" id="OBS01620.1"/>
    </source>
</evidence>
<dbReference type="EMBL" id="LQOY01000244">
    <property type="protein sequence ID" value="ORV67610.1"/>
    <property type="molecule type" value="Genomic_DNA"/>
</dbReference>
<proteinExistence type="predicted"/>
<reference evidence="2 4" key="2">
    <citation type="submission" date="2016-06" db="EMBL/GenBank/DDBJ databases">
        <authorList>
            <person name="Kjaerup R.B."/>
            <person name="Dalgaard T.S."/>
            <person name="Juul-Madsen H.R."/>
        </authorList>
    </citation>
    <scope>NUCLEOTIDE SEQUENCE [LARGE SCALE GENOMIC DNA]</scope>
    <source>
        <strain evidence="2 4">1245752.6</strain>
    </source>
</reference>
<organism evidence="2 4">
    <name type="scientific">Mycobacterium gordonae</name>
    <dbReference type="NCBI Taxonomy" id="1778"/>
    <lineage>
        <taxon>Bacteria</taxon>
        <taxon>Bacillati</taxon>
        <taxon>Actinomycetota</taxon>
        <taxon>Actinomycetes</taxon>
        <taxon>Mycobacteriales</taxon>
        <taxon>Mycobacteriaceae</taxon>
        <taxon>Mycobacterium</taxon>
    </lineage>
</organism>
<dbReference type="Proteomes" id="UP000193928">
    <property type="component" value="Unassembled WGS sequence"/>
</dbReference>
<evidence type="ECO:0000256" key="1">
    <source>
        <dbReference type="SAM" id="Phobius"/>
    </source>
</evidence>
<accession>A0A1A6BGZ1</accession>
<gene>
    <name evidence="2" type="ORF">A9W98_19225</name>
    <name evidence="3" type="ORF">AWC08_08275</name>
</gene>
<comment type="caution">
    <text evidence="2">The sequence shown here is derived from an EMBL/GenBank/DDBJ whole genome shotgun (WGS) entry which is preliminary data.</text>
</comment>
<reference evidence="3 5" key="1">
    <citation type="submission" date="2016-01" db="EMBL/GenBank/DDBJ databases">
        <title>The new phylogeny of the genus Mycobacterium.</title>
        <authorList>
            <person name="Tarcisio F."/>
            <person name="Conor M."/>
            <person name="Antonella G."/>
            <person name="Elisabetta G."/>
            <person name="Giulia F.S."/>
            <person name="Sara T."/>
            <person name="Anna F."/>
            <person name="Clotilde B."/>
            <person name="Roberto B."/>
            <person name="Veronica D.S."/>
            <person name="Fabio R."/>
            <person name="Monica P."/>
            <person name="Olivier J."/>
            <person name="Enrico T."/>
            <person name="Nicola S."/>
        </authorList>
    </citation>
    <scope>NUCLEOTIDE SEQUENCE [LARGE SCALE GENOMIC DNA]</scope>
    <source>
        <strain evidence="3 5">DSM 44160</strain>
    </source>
</reference>
<keyword evidence="1" id="KW-1133">Transmembrane helix</keyword>
<feature type="transmembrane region" description="Helical" evidence="1">
    <location>
        <begin position="114"/>
        <end position="134"/>
    </location>
</feature>
<keyword evidence="1" id="KW-0812">Transmembrane</keyword>
<evidence type="ECO:0000313" key="3">
    <source>
        <dbReference type="EMBL" id="ORV67610.1"/>
    </source>
</evidence>
<sequence length="154" mass="16802">MAGVGQIALNSAPVLGGLMLAVAAGQFRGPDFRSLISQDMDLLDRLPPEATERRAELQRTIDARIDDLIRASDRGRAVRQAATSYQGNWRDVVLFVCAVLFAVVWWNVNHSRSNWLPTFVVLILLAVVTAAYAVRGAVRAGVSLLRGRERTGSS</sequence>
<keyword evidence="1" id="KW-0472">Membrane</keyword>
<dbReference type="EMBL" id="MAEM01000261">
    <property type="protein sequence ID" value="OBS01620.1"/>
    <property type="molecule type" value="Genomic_DNA"/>
</dbReference>
<evidence type="ECO:0000313" key="4">
    <source>
        <dbReference type="Proteomes" id="UP000093757"/>
    </source>
</evidence>
<name>A0A1A6BGZ1_MYCGO</name>
<evidence type="ECO:0000313" key="5">
    <source>
        <dbReference type="Proteomes" id="UP000193928"/>
    </source>
</evidence>
<dbReference type="AlphaFoldDB" id="A0A1A6BGZ1"/>